<reference evidence="1 2" key="1">
    <citation type="submission" date="2024-09" db="EMBL/GenBank/DDBJ databases">
        <authorList>
            <person name="Zhang Y."/>
        </authorList>
    </citation>
    <scope>NUCLEOTIDE SEQUENCE [LARGE SCALE GENOMIC DNA]</scope>
    <source>
        <strain evidence="1 2">ZJ318</strain>
    </source>
</reference>
<evidence type="ECO:0000313" key="2">
    <source>
        <dbReference type="Proteomes" id="UP001576708"/>
    </source>
</evidence>
<dbReference type="EMBL" id="JBHFGU010000002">
    <property type="protein sequence ID" value="MFB2619576.1"/>
    <property type="molecule type" value="Genomic_DNA"/>
</dbReference>
<dbReference type="Proteomes" id="UP001576708">
    <property type="component" value="Unassembled WGS sequence"/>
</dbReference>
<sequence length="210" mass="23765">MSTQETAALIESVNNMTATVAGKMGQIDQKVETSKQDYESFKANADSRFRRSLANSGNMIKLDLRHLNPDKFYPVVFHNPVFFEVRLERYVHDDQQDGGILDYYFRIQNWSSGGDFDYAIQEHHKYTQRTFIGKVQANASPYSSAVWLRGGWSYRCYSSGRLHEAKALPVLIESETQNINDMSGTAYYLPILDAVDAGVVANGYIRGVNP</sequence>
<name>A0ABV4VH32_9GAMM</name>
<comment type="caution">
    <text evidence="1">The sequence shown here is derived from an EMBL/GenBank/DDBJ whole genome shotgun (WGS) entry which is preliminary data.</text>
</comment>
<accession>A0ABV4VH32</accession>
<evidence type="ECO:0000313" key="1">
    <source>
        <dbReference type="EMBL" id="MFB2619576.1"/>
    </source>
</evidence>
<protein>
    <submittedName>
        <fullName evidence="1">Uncharacterized protein</fullName>
    </submittedName>
</protein>
<keyword evidence="2" id="KW-1185">Reference proteome</keyword>
<organism evidence="1 2">
    <name type="scientific">Shewanella mangrovisoli</name>
    <dbReference type="NCBI Taxonomy" id="2864211"/>
    <lineage>
        <taxon>Bacteria</taxon>
        <taxon>Pseudomonadati</taxon>
        <taxon>Pseudomonadota</taxon>
        <taxon>Gammaproteobacteria</taxon>
        <taxon>Alteromonadales</taxon>
        <taxon>Shewanellaceae</taxon>
        <taxon>Shewanella</taxon>
    </lineage>
</organism>
<dbReference type="RefSeq" id="WP_342201189.1">
    <property type="nucleotide sequence ID" value="NZ_JBCATE010000002.1"/>
</dbReference>
<proteinExistence type="predicted"/>
<gene>
    <name evidence="1" type="ORF">ACE02W_07175</name>
</gene>